<dbReference type="EMBL" id="AP024926">
    <property type="protein sequence ID" value="BCZ87719.1"/>
    <property type="molecule type" value="Genomic_DNA"/>
</dbReference>
<gene>
    <name evidence="7" type="ORF">TthAA11_19010</name>
</gene>
<dbReference type="PROSITE" id="PS51898">
    <property type="entry name" value="TYR_RECOMBINASE"/>
    <property type="match status" value="1"/>
</dbReference>
<evidence type="ECO:0000256" key="4">
    <source>
        <dbReference type="PROSITE-ProRule" id="PRU01248"/>
    </source>
</evidence>
<feature type="domain" description="Tyr recombinase" evidence="5">
    <location>
        <begin position="190"/>
        <end position="385"/>
    </location>
</feature>
<evidence type="ECO:0000256" key="2">
    <source>
        <dbReference type="ARBA" id="ARBA00023125"/>
    </source>
</evidence>
<dbReference type="PROSITE" id="PS51900">
    <property type="entry name" value="CB"/>
    <property type="match status" value="1"/>
</dbReference>
<dbReference type="PANTHER" id="PTHR30349:SF91">
    <property type="entry name" value="INTA PROTEIN"/>
    <property type="match status" value="1"/>
</dbReference>
<organism evidence="7 8">
    <name type="scientific">Thermus thermophilus</name>
    <dbReference type="NCBI Taxonomy" id="274"/>
    <lineage>
        <taxon>Bacteria</taxon>
        <taxon>Thermotogati</taxon>
        <taxon>Deinococcota</taxon>
        <taxon>Deinococci</taxon>
        <taxon>Thermales</taxon>
        <taxon>Thermaceae</taxon>
        <taxon>Thermus</taxon>
    </lineage>
</organism>
<dbReference type="Pfam" id="PF14659">
    <property type="entry name" value="Phage_int_SAM_3"/>
    <property type="match status" value="1"/>
</dbReference>
<evidence type="ECO:0000256" key="1">
    <source>
        <dbReference type="ARBA" id="ARBA00022908"/>
    </source>
</evidence>
<dbReference type="InterPro" id="IPR044068">
    <property type="entry name" value="CB"/>
</dbReference>
<dbReference type="CDD" id="cd01189">
    <property type="entry name" value="INT_ICEBs1_C_like"/>
    <property type="match status" value="1"/>
</dbReference>
<dbReference type="GO" id="GO:0006310">
    <property type="term" value="P:DNA recombination"/>
    <property type="evidence" value="ECO:0007669"/>
    <property type="project" value="UniProtKB-KW"/>
</dbReference>
<dbReference type="InterPro" id="IPR011010">
    <property type="entry name" value="DNA_brk_join_enz"/>
</dbReference>
<proteinExistence type="predicted"/>
<evidence type="ECO:0000313" key="8">
    <source>
        <dbReference type="Proteomes" id="UP000825379"/>
    </source>
</evidence>
<dbReference type="Pfam" id="PF00589">
    <property type="entry name" value="Phage_integrase"/>
    <property type="match status" value="1"/>
</dbReference>
<name>A0AAD1KVL2_THETH</name>
<evidence type="ECO:0000256" key="3">
    <source>
        <dbReference type="ARBA" id="ARBA00023172"/>
    </source>
</evidence>
<dbReference type="PANTHER" id="PTHR30349">
    <property type="entry name" value="PHAGE INTEGRASE-RELATED"/>
    <property type="match status" value="1"/>
</dbReference>
<dbReference type="AlphaFoldDB" id="A0AAD1KVL2"/>
<feature type="domain" description="Core-binding (CB)" evidence="6">
    <location>
        <begin position="74"/>
        <end position="162"/>
    </location>
</feature>
<protein>
    <submittedName>
        <fullName evidence="7">Site-specific integrase</fullName>
    </submittedName>
</protein>
<dbReference type="SUPFAM" id="SSF56349">
    <property type="entry name" value="DNA breaking-rejoining enzymes"/>
    <property type="match status" value="1"/>
</dbReference>
<dbReference type="InterPro" id="IPR050090">
    <property type="entry name" value="Tyrosine_recombinase_XerCD"/>
</dbReference>
<dbReference type="Gene3D" id="1.10.443.10">
    <property type="entry name" value="Intergrase catalytic core"/>
    <property type="match status" value="1"/>
</dbReference>
<dbReference type="InterPro" id="IPR010998">
    <property type="entry name" value="Integrase_recombinase_N"/>
</dbReference>
<dbReference type="InterPro" id="IPR004107">
    <property type="entry name" value="Integrase_SAM-like_N"/>
</dbReference>
<dbReference type="GO" id="GO:0015074">
    <property type="term" value="P:DNA integration"/>
    <property type="evidence" value="ECO:0007669"/>
    <property type="project" value="UniProtKB-KW"/>
</dbReference>
<keyword evidence="3" id="KW-0233">DNA recombination</keyword>
<dbReference type="Gene3D" id="1.10.150.130">
    <property type="match status" value="1"/>
</dbReference>
<evidence type="ECO:0000259" key="6">
    <source>
        <dbReference type="PROSITE" id="PS51900"/>
    </source>
</evidence>
<dbReference type="InterPro" id="IPR002104">
    <property type="entry name" value="Integrase_catalytic"/>
</dbReference>
<evidence type="ECO:0000259" key="5">
    <source>
        <dbReference type="PROSITE" id="PS51898"/>
    </source>
</evidence>
<reference evidence="7" key="1">
    <citation type="submission" date="2021-07" db="EMBL/GenBank/DDBJ databases">
        <title>Complete genome sequences of four Thermus thermophilus strains isolated from Arima Hot Spring in Japan.</title>
        <authorList>
            <person name="Tomariguchi N."/>
            <person name="Ueno Y."/>
            <person name="Miyazaki K."/>
        </authorList>
    </citation>
    <scope>NUCLEOTIDE SEQUENCE</scope>
    <source>
        <strain evidence="7">AA1-1</strain>
    </source>
</reference>
<keyword evidence="2 4" id="KW-0238">DNA-binding</keyword>
<keyword evidence="1" id="KW-0229">DNA integration</keyword>
<accession>A0AAD1KVL2</accession>
<dbReference type="GO" id="GO:0003677">
    <property type="term" value="F:DNA binding"/>
    <property type="evidence" value="ECO:0007669"/>
    <property type="project" value="UniProtKB-UniRule"/>
</dbReference>
<dbReference type="InterPro" id="IPR013762">
    <property type="entry name" value="Integrase-like_cat_sf"/>
</dbReference>
<dbReference type="Proteomes" id="UP000825379">
    <property type="component" value="Chromosome"/>
</dbReference>
<evidence type="ECO:0000313" key="7">
    <source>
        <dbReference type="EMBL" id="BCZ87719.1"/>
    </source>
</evidence>
<sequence>MILRKMKRKRAKGEGHIRKRKDGRWEGILTVGTWPDGRQKTRSVYGKTKQEVAEKLAELRVSLQRGTYVDPSLLTLAEWAKTWLERKAQEVKPKTVQVYLEDLSLVMPELRGKGRGLGSLKLQAVKPSHIQGAMDFLVKEGFSPRTTLKVYQLLRALFDEAVRLELIARNPVSLVRPPRKAQGREAPPEKPGRALEPHEVEALLQAAEGHPLELFFRLLLGLGLRKGEALGLKWGDIDFEKGELRVQRAWGKVGSGGEISTPKTPKSRRTLPLPLDLFQALKSRYEELAQKLPPEALKEAWVFPGEGGKTPVHPDYPNHALRRICQQAGIRPCRVHDLRHTWGSLMLARGVPLEVVSERLGHASFDITLRVYRHVLEEERRSYVLDLQTLLKGHGGYPQA</sequence>